<organism evidence="4 5">
    <name type="scientific">Fructobacillus papyrifericola</name>
    <dbReference type="NCBI Taxonomy" id="2713172"/>
    <lineage>
        <taxon>Bacteria</taxon>
        <taxon>Bacillati</taxon>
        <taxon>Bacillota</taxon>
        <taxon>Bacilli</taxon>
        <taxon>Lactobacillales</taxon>
        <taxon>Lactobacillaceae</taxon>
        <taxon>Fructobacillus</taxon>
    </lineage>
</organism>
<proteinExistence type="inferred from homology"/>
<reference evidence="4 5" key="1">
    <citation type="submission" date="2020-02" db="EMBL/GenBank/DDBJ databases">
        <title>Fructobacillus sp. isolated from paper mulberry of Taiwan.</title>
        <authorList>
            <person name="Lin S.-T."/>
        </authorList>
    </citation>
    <scope>NUCLEOTIDE SEQUENCE [LARGE SCALE GENOMIC DNA]</scope>
    <source>
        <strain evidence="4 5">M1-21</strain>
    </source>
</reference>
<dbReference type="InterPro" id="IPR011067">
    <property type="entry name" value="Plasmid_toxin/cell-grow_inhib"/>
</dbReference>
<evidence type="ECO:0000256" key="1">
    <source>
        <dbReference type="ARBA" id="ARBA00007521"/>
    </source>
</evidence>
<evidence type="ECO:0000313" key="4">
    <source>
        <dbReference type="EMBL" id="MBS9336489.1"/>
    </source>
</evidence>
<dbReference type="RefSeq" id="WP_213793045.1">
    <property type="nucleotide sequence ID" value="NZ_JAAMFJ010000002.1"/>
</dbReference>
<dbReference type="PANTHER" id="PTHR33988">
    <property type="entry name" value="ENDORIBONUCLEASE MAZF-RELATED"/>
    <property type="match status" value="1"/>
</dbReference>
<evidence type="ECO:0000256" key="3">
    <source>
        <dbReference type="PIRNR" id="PIRNR033490"/>
    </source>
</evidence>
<accession>A0ABS5QTG3</accession>
<keyword evidence="3" id="KW-0540">Nuclease</keyword>
<comment type="function">
    <text evidence="3">Toxic component of a type II toxin-antitoxin (TA) system.</text>
</comment>
<dbReference type="EMBL" id="JAAMFJ010000002">
    <property type="protein sequence ID" value="MBS9336489.1"/>
    <property type="molecule type" value="Genomic_DNA"/>
</dbReference>
<protein>
    <recommendedName>
        <fullName evidence="3">mRNA interferase</fullName>
        <ecNumber evidence="3">3.1.-.-</ecNumber>
    </recommendedName>
</protein>
<keyword evidence="3" id="KW-0255">Endonuclease</keyword>
<evidence type="ECO:0000256" key="2">
    <source>
        <dbReference type="ARBA" id="ARBA00022649"/>
    </source>
</evidence>
<comment type="similarity">
    <text evidence="1 3">Belongs to the PemK/MazF family.</text>
</comment>
<sequence length="125" mass="13588">MTADYENVRRGDVFFADLKQGVGSEQSGVRPVLIIQNDRGNQNAPTTIVAAITSKITKAKLPTHVLLPESAGIMKKDSIVLTEQVRTVDKLRLRDRIGHLEPNHDTMKAVEKALSISLGISASAL</sequence>
<keyword evidence="5" id="KW-1185">Reference proteome</keyword>
<evidence type="ECO:0000313" key="5">
    <source>
        <dbReference type="Proteomes" id="UP000735205"/>
    </source>
</evidence>
<dbReference type="EC" id="3.1.-.-" evidence="3"/>
<keyword evidence="3" id="KW-0378">Hydrolase</keyword>
<dbReference type="PANTHER" id="PTHR33988:SF2">
    <property type="entry name" value="ENDORIBONUCLEASE MAZF"/>
    <property type="match status" value="1"/>
</dbReference>
<dbReference type="PIRSF" id="PIRSF033490">
    <property type="entry name" value="MazF"/>
    <property type="match status" value="1"/>
</dbReference>
<comment type="caution">
    <text evidence="4">The sequence shown here is derived from an EMBL/GenBank/DDBJ whole genome shotgun (WGS) entry which is preliminary data.</text>
</comment>
<dbReference type="Pfam" id="PF02452">
    <property type="entry name" value="PemK_toxin"/>
    <property type="match status" value="1"/>
</dbReference>
<keyword evidence="2" id="KW-1277">Toxin-antitoxin system</keyword>
<dbReference type="Proteomes" id="UP000735205">
    <property type="component" value="Unassembled WGS sequence"/>
</dbReference>
<gene>
    <name evidence="4" type="ORF">G6R28_04495</name>
</gene>
<dbReference type="Gene3D" id="2.30.30.110">
    <property type="match status" value="1"/>
</dbReference>
<dbReference type="InterPro" id="IPR003477">
    <property type="entry name" value="PemK-like"/>
</dbReference>
<name>A0ABS5QTG3_9LACO</name>
<dbReference type="SUPFAM" id="SSF50118">
    <property type="entry name" value="Cell growth inhibitor/plasmid maintenance toxic component"/>
    <property type="match status" value="1"/>
</dbReference>